<accession>A0ACC1Q5V9</accession>
<gene>
    <name evidence="1" type="ORF">NUW54_g2292</name>
</gene>
<dbReference type="Proteomes" id="UP001144978">
    <property type="component" value="Unassembled WGS sequence"/>
</dbReference>
<dbReference type="EMBL" id="JANSHE010000423">
    <property type="protein sequence ID" value="KAJ3011081.1"/>
    <property type="molecule type" value="Genomic_DNA"/>
</dbReference>
<protein>
    <submittedName>
        <fullName evidence="1">Uncharacterized protein</fullName>
    </submittedName>
</protein>
<name>A0ACC1Q5V9_9APHY</name>
<reference evidence="1" key="1">
    <citation type="submission" date="2022-08" db="EMBL/GenBank/DDBJ databases">
        <title>Genome Sequence of Pycnoporus sanguineus.</title>
        <authorList>
            <person name="Buettner E."/>
        </authorList>
    </citation>
    <scope>NUCLEOTIDE SEQUENCE</scope>
    <source>
        <strain evidence="1">CG-C14</strain>
    </source>
</reference>
<evidence type="ECO:0000313" key="2">
    <source>
        <dbReference type="Proteomes" id="UP001144978"/>
    </source>
</evidence>
<proteinExistence type="predicted"/>
<evidence type="ECO:0000313" key="1">
    <source>
        <dbReference type="EMBL" id="KAJ3011081.1"/>
    </source>
</evidence>
<organism evidence="1 2">
    <name type="scientific">Trametes sanguinea</name>
    <dbReference type="NCBI Taxonomy" id="158606"/>
    <lineage>
        <taxon>Eukaryota</taxon>
        <taxon>Fungi</taxon>
        <taxon>Dikarya</taxon>
        <taxon>Basidiomycota</taxon>
        <taxon>Agaricomycotina</taxon>
        <taxon>Agaricomycetes</taxon>
        <taxon>Polyporales</taxon>
        <taxon>Polyporaceae</taxon>
        <taxon>Trametes</taxon>
    </lineage>
</organism>
<keyword evidence="2" id="KW-1185">Reference proteome</keyword>
<comment type="caution">
    <text evidence="1">The sequence shown here is derived from an EMBL/GenBank/DDBJ whole genome shotgun (WGS) entry which is preliminary data.</text>
</comment>
<sequence>MDGRFGLKEKTHTRRENMKMGRPGAATIGDLAQADEHGRLSPKESAVLIPYNMWAGPLMLSRSSLPHSLNPLLQGPRPIYPTLASSTCLTISQFSRISRSEIPMLTTKITGFACPGISTFTLKLALEERARASIWSHPDLVQDIHHLSHFLVSWAHQS</sequence>